<dbReference type="InterPro" id="IPR004115">
    <property type="entry name" value="GAD-like_sf"/>
</dbReference>
<feature type="binding site" evidence="8">
    <location>
        <position position="219"/>
    </location>
    <ligand>
        <name>L-aspartate</name>
        <dbReference type="ChEBI" id="CHEBI:29991"/>
    </ligand>
</feature>
<evidence type="ECO:0000313" key="10">
    <source>
        <dbReference type="EMBL" id="ROQ19643.1"/>
    </source>
</evidence>
<feature type="region of interest" description="Aspartate" evidence="8">
    <location>
        <begin position="197"/>
        <end position="200"/>
    </location>
</feature>
<comment type="function">
    <text evidence="8">Aspartyl-tRNA synthetase with relaxed tRNA specificity since it is able to aspartylate not only its cognate tRNA(Asp) but also tRNA(Asn). Reaction proceeds in two steps: L-aspartate is first activated by ATP to form Asp-AMP and then transferred to the acceptor end of tRNA(Asp/Asn).</text>
</comment>
<evidence type="ECO:0000256" key="2">
    <source>
        <dbReference type="ARBA" id="ARBA00022490"/>
    </source>
</evidence>
<dbReference type="InterPro" id="IPR002312">
    <property type="entry name" value="Asp/Asn-tRNA-synth_IIb"/>
</dbReference>
<dbReference type="PRINTS" id="PR01042">
    <property type="entry name" value="TRNASYNTHASP"/>
</dbReference>
<evidence type="ECO:0000256" key="8">
    <source>
        <dbReference type="HAMAP-Rule" id="MF_00044"/>
    </source>
</evidence>
<evidence type="ECO:0000313" key="11">
    <source>
        <dbReference type="Proteomes" id="UP000273643"/>
    </source>
</evidence>
<protein>
    <recommendedName>
        <fullName evidence="8">Aspartate--tRNA(Asp/Asn) ligase</fullName>
        <ecNumber evidence="8">6.1.1.23</ecNumber>
    </recommendedName>
    <alternativeName>
        <fullName evidence="8">Aspartyl-tRNA synthetase</fullName>
        <shortName evidence="8">AspRS</shortName>
    </alternativeName>
    <alternativeName>
        <fullName evidence="8">Non-discriminating aspartyl-tRNA synthetase</fullName>
        <shortName evidence="8">ND-AspRS</shortName>
    </alternativeName>
</protein>
<dbReference type="NCBIfam" id="NF001750">
    <property type="entry name" value="PRK00476.1"/>
    <property type="match status" value="1"/>
</dbReference>
<dbReference type="InterPro" id="IPR006195">
    <property type="entry name" value="aa-tRNA-synth_II"/>
</dbReference>
<comment type="subcellular location">
    <subcellularLocation>
        <location evidence="8">Cytoplasm</location>
    </subcellularLocation>
</comment>
<dbReference type="InterPro" id="IPR045864">
    <property type="entry name" value="aa-tRNA-synth_II/BPL/LPL"/>
</dbReference>
<dbReference type="Pfam" id="PF00152">
    <property type="entry name" value="tRNA-synt_2"/>
    <property type="match status" value="1"/>
</dbReference>
<dbReference type="Pfam" id="PF02938">
    <property type="entry name" value="GAD"/>
    <property type="match status" value="1"/>
</dbReference>
<name>A0A3N1NTZ3_9GAMM</name>
<dbReference type="GO" id="GO:0005524">
    <property type="term" value="F:ATP binding"/>
    <property type="evidence" value="ECO:0007669"/>
    <property type="project" value="UniProtKB-UniRule"/>
</dbReference>
<dbReference type="InterPro" id="IPR012340">
    <property type="entry name" value="NA-bd_OB-fold"/>
</dbReference>
<gene>
    <name evidence="8" type="primary">aspS</name>
    <name evidence="10" type="ORF">EDC38_0228</name>
</gene>
<dbReference type="PANTHER" id="PTHR22594">
    <property type="entry name" value="ASPARTYL/LYSYL-TRNA SYNTHETASE"/>
    <property type="match status" value="1"/>
</dbReference>
<dbReference type="HAMAP" id="MF_00044">
    <property type="entry name" value="Asp_tRNA_synth_type1"/>
    <property type="match status" value="1"/>
</dbReference>
<dbReference type="InterPro" id="IPR004524">
    <property type="entry name" value="Asp-tRNA-ligase_1"/>
</dbReference>
<organism evidence="10 11">
    <name type="scientific">Marinimicrobium koreense</name>
    <dbReference type="NCBI Taxonomy" id="306545"/>
    <lineage>
        <taxon>Bacteria</taxon>
        <taxon>Pseudomonadati</taxon>
        <taxon>Pseudomonadota</taxon>
        <taxon>Gammaproteobacteria</taxon>
        <taxon>Cellvibrionales</taxon>
        <taxon>Cellvibrionaceae</taxon>
        <taxon>Marinimicrobium</taxon>
    </lineage>
</organism>
<sequence>MRSDYCGTLTAKDIDREVTLCGWVDRRRDHGGVIFIDLRDREGIVQVVFDPDTGDHFNLADRVRGEYVLQVTGKVRARDAATVNPNMATGEVEVYGTGLTILNEAETTPFPLDSHASVGEDVRLKFRYLDLRRAEMQKGLKFRSKVTNLVRNYLDDQGFLDIETPILTRATPEGARDYLVPSRTHENKFFALPQSPQLFKQLLMVSGFDRYYQIAKCFRDEDLRADRQPEFTQIDIETSFMDEEGIMSVTEGMIRTIFQTLKEVDLGDFPRMTYADAMQKYGSDKPDLRIPLELVDVKDLMGEVDFKVFSGPAKDPKGRVTALKVPGGNEKLTRKQIDDYTKFVGIYGAKGLAYIKVNDKNDLEEGLQSPIVKFLPTDVRKAILERVEADNGDLIFFGADKATVVSEALGALRCKLGEDLELYTCEWAPLWVVDFPMFEEEDDGSLNSLHHPFTAPSCSPEELEKSPETALSRAYDMVLNGTELGGGSIRIHNQTMQQAVFRALGIGEEEQREKFGFLLDALKYGAPPHGGLAFGLDRLIMLMIGAGSIRDVIAFPKTQSAACVMTDAPGAVDEQQLKDLHIRLRKKEKPASE</sequence>
<feature type="binding site" evidence="8">
    <location>
        <position position="228"/>
    </location>
    <ligand>
        <name>ATP</name>
        <dbReference type="ChEBI" id="CHEBI:30616"/>
    </ligand>
</feature>
<dbReference type="NCBIfam" id="TIGR00459">
    <property type="entry name" value="aspS_bact"/>
    <property type="match status" value="1"/>
</dbReference>
<comment type="similarity">
    <text evidence="1 8">Belongs to the class-II aminoacyl-tRNA synthetase family. Type 1 subfamily.</text>
</comment>
<dbReference type="InterPro" id="IPR029351">
    <property type="entry name" value="GAD_dom"/>
</dbReference>
<evidence type="ECO:0000256" key="4">
    <source>
        <dbReference type="ARBA" id="ARBA00022741"/>
    </source>
</evidence>
<feature type="binding site" evidence="8">
    <location>
        <begin position="535"/>
        <end position="538"/>
    </location>
    <ligand>
        <name>ATP</name>
        <dbReference type="ChEBI" id="CHEBI:30616"/>
    </ligand>
</feature>
<dbReference type="Proteomes" id="UP000273643">
    <property type="component" value="Unassembled WGS sequence"/>
</dbReference>
<dbReference type="OrthoDB" id="9802326at2"/>
<dbReference type="Gene3D" id="3.30.930.10">
    <property type="entry name" value="Bira Bifunctional Protein, Domain 2"/>
    <property type="match status" value="1"/>
</dbReference>
<evidence type="ECO:0000256" key="6">
    <source>
        <dbReference type="ARBA" id="ARBA00022917"/>
    </source>
</evidence>
<dbReference type="PROSITE" id="PS50862">
    <property type="entry name" value="AA_TRNA_LIGASE_II"/>
    <property type="match status" value="1"/>
</dbReference>
<comment type="caution">
    <text evidence="10">The sequence shown here is derived from an EMBL/GenBank/DDBJ whole genome shotgun (WGS) entry which is preliminary data.</text>
</comment>
<dbReference type="EMBL" id="RJUK01000001">
    <property type="protein sequence ID" value="ROQ19643.1"/>
    <property type="molecule type" value="Genomic_DNA"/>
</dbReference>
<comment type="catalytic activity">
    <reaction evidence="8">
        <text>tRNA(Asx) + L-aspartate + ATP = L-aspartyl-tRNA(Asx) + AMP + diphosphate</text>
        <dbReference type="Rhea" id="RHEA:18349"/>
        <dbReference type="Rhea" id="RHEA-COMP:9710"/>
        <dbReference type="Rhea" id="RHEA-COMP:9711"/>
        <dbReference type="ChEBI" id="CHEBI:29991"/>
        <dbReference type="ChEBI" id="CHEBI:30616"/>
        <dbReference type="ChEBI" id="CHEBI:33019"/>
        <dbReference type="ChEBI" id="CHEBI:78442"/>
        <dbReference type="ChEBI" id="CHEBI:78516"/>
        <dbReference type="ChEBI" id="CHEBI:456215"/>
        <dbReference type="EC" id="6.1.1.23"/>
    </reaction>
</comment>
<feature type="binding site" evidence="8">
    <location>
        <position position="483"/>
    </location>
    <ligand>
        <name>ATP</name>
        <dbReference type="ChEBI" id="CHEBI:30616"/>
    </ligand>
</feature>
<dbReference type="GO" id="GO:0005737">
    <property type="term" value="C:cytoplasm"/>
    <property type="evidence" value="ECO:0007669"/>
    <property type="project" value="UniProtKB-SubCell"/>
</dbReference>
<comment type="subunit">
    <text evidence="8">Homodimer.</text>
</comment>
<dbReference type="GO" id="GO:0003676">
    <property type="term" value="F:nucleic acid binding"/>
    <property type="evidence" value="ECO:0007669"/>
    <property type="project" value="InterPro"/>
</dbReference>
<feature type="domain" description="Aminoacyl-transfer RNA synthetases class-II family profile" evidence="9">
    <location>
        <begin position="139"/>
        <end position="556"/>
    </location>
</feature>
<feature type="binding site" evidence="8">
    <location>
        <begin position="219"/>
        <end position="221"/>
    </location>
    <ligand>
        <name>ATP</name>
        <dbReference type="ChEBI" id="CHEBI:30616"/>
    </ligand>
</feature>
<dbReference type="GO" id="GO:0050560">
    <property type="term" value="F:aspartate-tRNA(Asn) ligase activity"/>
    <property type="evidence" value="ECO:0007669"/>
    <property type="project" value="UniProtKB-EC"/>
</dbReference>
<dbReference type="InterPro" id="IPR047089">
    <property type="entry name" value="Asp-tRNA-ligase_1_N"/>
</dbReference>
<dbReference type="AlphaFoldDB" id="A0A3N1NTZ3"/>
<proteinExistence type="inferred from homology"/>
<feature type="binding site" evidence="8">
    <location>
        <position position="173"/>
    </location>
    <ligand>
        <name>L-aspartate</name>
        <dbReference type="ChEBI" id="CHEBI:29991"/>
    </ligand>
</feature>
<dbReference type="InterPro" id="IPR004364">
    <property type="entry name" value="Aa-tRNA-synt_II"/>
</dbReference>
<dbReference type="InterPro" id="IPR004365">
    <property type="entry name" value="NA-bd_OB_tRNA"/>
</dbReference>
<dbReference type="GO" id="GO:0006422">
    <property type="term" value="P:aspartyl-tRNA aminoacylation"/>
    <property type="evidence" value="ECO:0007669"/>
    <property type="project" value="UniProtKB-UniRule"/>
</dbReference>
<dbReference type="SUPFAM" id="SSF50249">
    <property type="entry name" value="Nucleic acid-binding proteins"/>
    <property type="match status" value="1"/>
</dbReference>
<evidence type="ECO:0000256" key="3">
    <source>
        <dbReference type="ARBA" id="ARBA00022598"/>
    </source>
</evidence>
<accession>A0A3N1NTZ3</accession>
<keyword evidence="2 8" id="KW-0963">Cytoplasm</keyword>
<evidence type="ECO:0000256" key="5">
    <source>
        <dbReference type="ARBA" id="ARBA00022840"/>
    </source>
</evidence>
<evidence type="ECO:0000259" key="9">
    <source>
        <dbReference type="PROSITE" id="PS50862"/>
    </source>
</evidence>
<reference evidence="10 11" key="1">
    <citation type="submission" date="2018-11" db="EMBL/GenBank/DDBJ databases">
        <title>Genomic Encyclopedia of Type Strains, Phase IV (KMG-IV): sequencing the most valuable type-strain genomes for metagenomic binning, comparative biology and taxonomic classification.</title>
        <authorList>
            <person name="Goeker M."/>
        </authorList>
    </citation>
    <scope>NUCLEOTIDE SEQUENCE [LARGE SCALE GENOMIC DNA]</scope>
    <source>
        <strain evidence="10 11">DSM 16974</strain>
    </source>
</reference>
<dbReference type="Gene3D" id="3.30.1360.30">
    <property type="entry name" value="GAD-like domain"/>
    <property type="match status" value="1"/>
</dbReference>
<dbReference type="GO" id="GO:0004815">
    <property type="term" value="F:aspartate-tRNA ligase activity"/>
    <property type="evidence" value="ECO:0007669"/>
    <property type="project" value="UniProtKB-UniRule"/>
</dbReference>
<dbReference type="SUPFAM" id="SSF55681">
    <property type="entry name" value="Class II aaRS and biotin synthetases"/>
    <property type="match status" value="1"/>
</dbReference>
<keyword evidence="3 8" id="KW-0436">Ligase</keyword>
<feature type="binding site" evidence="8">
    <location>
        <position position="450"/>
    </location>
    <ligand>
        <name>L-aspartate</name>
        <dbReference type="ChEBI" id="CHEBI:29991"/>
    </ligand>
</feature>
<keyword evidence="7 8" id="KW-0030">Aminoacyl-tRNA synthetase</keyword>
<feature type="site" description="Important for tRNA non-discrimination" evidence="8">
    <location>
        <position position="30"/>
    </location>
</feature>
<dbReference type="RefSeq" id="WP_123636964.1">
    <property type="nucleotide sequence ID" value="NZ_RJUK01000001.1"/>
</dbReference>
<dbReference type="Pfam" id="PF01336">
    <property type="entry name" value="tRNA_anti-codon"/>
    <property type="match status" value="1"/>
</dbReference>
<dbReference type="InterPro" id="IPR047090">
    <property type="entry name" value="AspRS_core"/>
</dbReference>
<keyword evidence="11" id="KW-1185">Reference proteome</keyword>
<evidence type="ECO:0000256" key="1">
    <source>
        <dbReference type="ARBA" id="ARBA00006303"/>
    </source>
</evidence>
<keyword evidence="5 8" id="KW-0067">ATP-binding</keyword>
<dbReference type="EC" id="6.1.1.23" evidence="8"/>
<dbReference type="CDD" id="cd00777">
    <property type="entry name" value="AspRS_core"/>
    <property type="match status" value="1"/>
</dbReference>
<feature type="binding site" evidence="8">
    <location>
        <position position="490"/>
    </location>
    <ligand>
        <name>L-aspartate</name>
        <dbReference type="ChEBI" id="CHEBI:29991"/>
    </ligand>
</feature>
<dbReference type="SUPFAM" id="SSF55261">
    <property type="entry name" value="GAD domain-like"/>
    <property type="match status" value="1"/>
</dbReference>
<dbReference type="Gene3D" id="2.40.50.140">
    <property type="entry name" value="Nucleic acid-binding proteins"/>
    <property type="match status" value="1"/>
</dbReference>
<keyword evidence="6 8" id="KW-0648">Protein biosynthesis</keyword>
<keyword evidence="4 8" id="KW-0547">Nucleotide-binding</keyword>
<comment type="caution">
    <text evidence="8">Lacks conserved residue(s) required for the propagation of feature annotation.</text>
</comment>
<dbReference type="PANTHER" id="PTHR22594:SF5">
    <property type="entry name" value="ASPARTATE--TRNA LIGASE, MITOCHONDRIAL"/>
    <property type="match status" value="1"/>
</dbReference>
<evidence type="ECO:0000256" key="7">
    <source>
        <dbReference type="ARBA" id="ARBA00023146"/>
    </source>
</evidence>
<dbReference type="CDD" id="cd04317">
    <property type="entry name" value="EcAspRS_like_N"/>
    <property type="match status" value="1"/>
</dbReference>